<name>G5HBA6_9BACT</name>
<feature type="transmembrane region" description="Helical" evidence="1">
    <location>
        <begin position="252"/>
        <end position="274"/>
    </location>
</feature>
<evidence type="ECO:0000313" key="3">
    <source>
        <dbReference type="EMBL" id="EHB91872.1"/>
    </source>
</evidence>
<dbReference type="InterPro" id="IPR022393">
    <property type="entry name" value="Conjugative_transposon_TraJ"/>
</dbReference>
<dbReference type="STRING" id="742725.HMPREF9450_01921"/>
<feature type="transmembrane region" description="Helical" evidence="1">
    <location>
        <begin position="6"/>
        <end position="26"/>
    </location>
</feature>
<comment type="caution">
    <text evidence="3">The sequence shown here is derived from an EMBL/GenBank/DDBJ whole genome shotgun (WGS) entry which is preliminary data.</text>
</comment>
<feature type="transmembrane region" description="Helical" evidence="1">
    <location>
        <begin position="294"/>
        <end position="313"/>
    </location>
</feature>
<sequence>MMPLCDKLTGIASGIAGLGALLYISYRVWQSLARAEPIDMFPLLRPFAIGLCILFFQSLVLGGMNGILSPIVTGTHLILEEQTLNMNQLQQDKDQLERDNLARDPKKAYLVSDEAMDKEIDALGWSPDQLTTIETMYEKRGAYLFRGLIVDFFRWLLEFVFKVAALIIDTIRVFYLVVLSILGPIVFAISVFDGFQSSLVTWFGRYISVYLWLPVADLFSSMLARIQVLSLQKDIELMSSDPFYYFDSNNMVYLFFLAIGIVGFFSVPSVAGWIVQTSGMGAYTRKLNQHGGKIVNFAAGVTGAALGAGYRKIRSAMKKKQSKNK</sequence>
<dbReference type="AlphaFoldDB" id="G5HBA6"/>
<feature type="domain" description="Conjugative transposon TraJ C-terminal" evidence="2">
    <location>
        <begin position="1"/>
        <end position="316"/>
    </location>
</feature>
<dbReference type="PATRIC" id="fig|742725.3.peg.2018"/>
<keyword evidence="1" id="KW-1133">Transmembrane helix</keyword>
<dbReference type="RefSeq" id="WP_009134727.1">
    <property type="nucleotide sequence ID" value="NZ_CP102250.1"/>
</dbReference>
<feature type="transmembrane region" description="Helical" evidence="1">
    <location>
        <begin position="173"/>
        <end position="192"/>
    </location>
</feature>
<dbReference type="Proteomes" id="UP000006008">
    <property type="component" value="Unassembled WGS sequence"/>
</dbReference>
<keyword evidence="1" id="KW-0472">Membrane</keyword>
<dbReference type="Pfam" id="PF07863">
    <property type="entry name" value="CtnDOT_TraJ"/>
    <property type="match status" value="1"/>
</dbReference>
<reference evidence="3 4" key="1">
    <citation type="submission" date="2011-08" db="EMBL/GenBank/DDBJ databases">
        <title>The Genome Sequence of Alistipes indistinctus YIT 12060.</title>
        <authorList>
            <consortium name="The Broad Institute Genome Sequencing Platform"/>
            <person name="Earl A."/>
            <person name="Ward D."/>
            <person name="Feldgarden M."/>
            <person name="Gevers D."/>
            <person name="Morotomi M."/>
            <person name="Young S.K."/>
            <person name="Zeng Q."/>
            <person name="Gargeya S."/>
            <person name="Fitzgerald M."/>
            <person name="Haas B."/>
            <person name="Abouelleil A."/>
            <person name="Alvarado L."/>
            <person name="Arachchi H.M."/>
            <person name="Berlin A."/>
            <person name="Brown A."/>
            <person name="Chapman S.B."/>
            <person name="Chen Z."/>
            <person name="Dunbar C."/>
            <person name="Freedman E."/>
            <person name="Gearin G."/>
            <person name="Gellesch M."/>
            <person name="Goldberg J."/>
            <person name="Griggs A."/>
            <person name="Gujja S."/>
            <person name="Heiman D."/>
            <person name="Howarth C."/>
            <person name="Larson L."/>
            <person name="Lui A."/>
            <person name="MacDonald P.J.P."/>
            <person name="Montmayeur A."/>
            <person name="Murphy C."/>
            <person name="Neiman D."/>
            <person name="Pearson M."/>
            <person name="Priest M."/>
            <person name="Roberts A."/>
            <person name="Saif S."/>
            <person name="Shea T."/>
            <person name="Shenoy N."/>
            <person name="Sisk P."/>
            <person name="Stolte C."/>
            <person name="Sykes S."/>
            <person name="Wortman J."/>
            <person name="Nusbaum C."/>
            <person name="Birren B."/>
        </authorList>
    </citation>
    <scope>NUCLEOTIDE SEQUENCE [LARGE SCALE GENOMIC DNA]</scope>
    <source>
        <strain evidence="3 4">YIT 12060</strain>
    </source>
</reference>
<feature type="transmembrane region" description="Helical" evidence="1">
    <location>
        <begin position="212"/>
        <end position="231"/>
    </location>
</feature>
<feature type="transmembrane region" description="Helical" evidence="1">
    <location>
        <begin position="143"/>
        <end position="161"/>
    </location>
</feature>
<dbReference type="NCBIfam" id="TIGR03782">
    <property type="entry name" value="Bac_Flav_CT_J"/>
    <property type="match status" value="1"/>
</dbReference>
<dbReference type="EMBL" id="ADLD01000013">
    <property type="protein sequence ID" value="EHB91872.1"/>
    <property type="molecule type" value="Genomic_DNA"/>
</dbReference>
<keyword evidence="4" id="KW-1185">Reference proteome</keyword>
<keyword evidence="1" id="KW-0812">Transmembrane</keyword>
<protein>
    <recommendedName>
        <fullName evidence="2">Conjugative transposon TraJ C-terminal domain-containing protein</fullName>
    </recommendedName>
</protein>
<organism evidence="3 4">
    <name type="scientific">Alistipes indistinctus YIT 12060</name>
    <dbReference type="NCBI Taxonomy" id="742725"/>
    <lineage>
        <taxon>Bacteria</taxon>
        <taxon>Pseudomonadati</taxon>
        <taxon>Bacteroidota</taxon>
        <taxon>Bacteroidia</taxon>
        <taxon>Bacteroidales</taxon>
        <taxon>Rikenellaceae</taxon>
        <taxon>Alistipes</taxon>
    </lineage>
</organism>
<evidence type="ECO:0000313" key="4">
    <source>
        <dbReference type="Proteomes" id="UP000006008"/>
    </source>
</evidence>
<evidence type="ECO:0000256" key="1">
    <source>
        <dbReference type="SAM" id="Phobius"/>
    </source>
</evidence>
<gene>
    <name evidence="3" type="ORF">HMPREF9450_01921</name>
</gene>
<dbReference type="HOGENOM" id="CLU_061368_0_0_10"/>
<accession>G5HBA6</accession>
<feature type="transmembrane region" description="Helical" evidence="1">
    <location>
        <begin position="47"/>
        <end position="68"/>
    </location>
</feature>
<proteinExistence type="predicted"/>
<dbReference type="eggNOG" id="ENOG502Z8G6">
    <property type="taxonomic scope" value="Bacteria"/>
</dbReference>
<dbReference type="InterPro" id="IPR012424">
    <property type="entry name" value="Conjugative_transposon_TraJ_C"/>
</dbReference>
<dbReference type="GeneID" id="92815051"/>
<evidence type="ECO:0000259" key="2">
    <source>
        <dbReference type="Pfam" id="PF07863"/>
    </source>
</evidence>